<dbReference type="PANTHER" id="PTHR30572">
    <property type="entry name" value="MEMBRANE COMPONENT OF TRANSPORTER-RELATED"/>
    <property type="match status" value="1"/>
</dbReference>
<feature type="transmembrane region" description="Helical" evidence="7">
    <location>
        <begin position="745"/>
        <end position="765"/>
    </location>
</feature>
<organism evidence="10 11">
    <name type="scientific">Niastella populi</name>
    <dbReference type="NCBI Taxonomy" id="550983"/>
    <lineage>
        <taxon>Bacteria</taxon>
        <taxon>Pseudomonadati</taxon>
        <taxon>Bacteroidota</taxon>
        <taxon>Chitinophagia</taxon>
        <taxon>Chitinophagales</taxon>
        <taxon>Chitinophagaceae</taxon>
        <taxon>Niastella</taxon>
    </lineage>
</organism>
<feature type="transmembrane region" description="Helical" evidence="7">
    <location>
        <begin position="705"/>
        <end position="725"/>
    </location>
</feature>
<sequence length="784" mass="88342">MISNYLKIARRNLFRNKLHSTINILGLATGIAVALLAGLWVWDEVSFNKYFSNHNRLAQVMLNQTSDGETYTGKTVAMPLGDALKSKYGREFKYLSLTSYEFEYLVGAGDKKFSRKGMWVQPDFTQMFTLTMVRGDRAALKDPSSVLLSQSLAKATFGESDPLNKVIRVNNTFDLKVAGIYEDLPHNTSFYNIQLLLPWEHPENWLKKQETWSNHCGQLFVQLNDGADFDKTTATIKQVPTPFIKDVKEEIMLHPVDKLHLYTEFKNGEAVGGRIDFVWLFGIIGGFVLLLACINFMNLSTARSAIRAKEVGVRKTMGSLRGQLIGQFLAESVVMSFIAFFLSIVLVQLSLPFFNNLADKQIAIVWNNPIFWLFTIGFTLFTGLIAGSYPAFYLSAFKPVKVLKGIIQPGKFASLPRRVLVVLQFSVSITLIISTIIVFRQIQHARNRPTGYNRDGLITVPMNTPQLRKHYDAIKNELMQSGIVERVALSSHSPAYFPNNNSIDWRGKDPNLVAYFRTVTVSPEFGKTIGWRLKEGRDFLPDAQGDSASVLLNETGAKITGLKNVVGETVKYNGKNYTVAGVVHDMITQSPYTPVPPAIFFLDGYQGVITIRLKPNTPIQQALVKMAAVYNKYNEGNPFEFKFVDDEFAKKFSNEMRIGNLSTFFAILAIFISCLGLFGLASYVTEQRTREIGIRKVLGASLFNLWRLLSTEFVVPVVIALFVAIPTAYYFMHNWLQHYEYRTAIPWWIFAIAGICALLVTLLTVSYHSIKSAIMNPVKSLRTE</sequence>
<reference evidence="11" key="1">
    <citation type="submission" date="2016-04" db="EMBL/GenBank/DDBJ databases">
        <authorList>
            <person name="Chen L."/>
            <person name="Zhuang W."/>
            <person name="Wang G."/>
        </authorList>
    </citation>
    <scope>NUCLEOTIDE SEQUENCE [LARGE SCALE GENOMIC DNA]</scope>
    <source>
        <strain evidence="11">208</strain>
    </source>
</reference>
<feature type="transmembrane region" description="Helical" evidence="7">
    <location>
        <begin position="277"/>
        <end position="299"/>
    </location>
</feature>
<proteinExistence type="inferred from homology"/>
<evidence type="ECO:0000256" key="7">
    <source>
        <dbReference type="SAM" id="Phobius"/>
    </source>
</evidence>
<keyword evidence="11" id="KW-1185">Reference proteome</keyword>
<feature type="domain" description="ABC3 transporter permease C-terminal" evidence="8">
    <location>
        <begin position="283"/>
        <end position="395"/>
    </location>
</feature>
<evidence type="ECO:0000259" key="8">
    <source>
        <dbReference type="Pfam" id="PF02687"/>
    </source>
</evidence>
<keyword evidence="3 7" id="KW-0812">Transmembrane</keyword>
<feature type="transmembrane region" description="Helical" evidence="7">
    <location>
        <begin position="21"/>
        <end position="42"/>
    </location>
</feature>
<dbReference type="Pfam" id="PF02687">
    <property type="entry name" value="FtsX"/>
    <property type="match status" value="2"/>
</dbReference>
<keyword evidence="2" id="KW-1003">Cell membrane</keyword>
<gene>
    <name evidence="10" type="ORF">A4R26_20050</name>
</gene>
<dbReference type="STRING" id="550983.A4R26_20050"/>
<dbReference type="InterPro" id="IPR025857">
    <property type="entry name" value="MacB_PCD"/>
</dbReference>
<dbReference type="GO" id="GO:0022857">
    <property type="term" value="F:transmembrane transporter activity"/>
    <property type="evidence" value="ECO:0007669"/>
    <property type="project" value="TreeGrafter"/>
</dbReference>
<accession>A0A1V9FPQ1</accession>
<dbReference type="PANTHER" id="PTHR30572:SF4">
    <property type="entry name" value="ABC TRANSPORTER PERMEASE YTRF"/>
    <property type="match status" value="1"/>
</dbReference>
<comment type="similarity">
    <text evidence="6">Belongs to the ABC-4 integral membrane protein family.</text>
</comment>
<dbReference type="RefSeq" id="WP_081164362.1">
    <property type="nucleotide sequence ID" value="NZ_LWBP01000156.1"/>
</dbReference>
<name>A0A1V9FPQ1_9BACT</name>
<protein>
    <submittedName>
        <fullName evidence="10">ABC transporter permease</fullName>
    </submittedName>
</protein>
<feature type="domain" description="ABC3 transporter permease C-terminal" evidence="8">
    <location>
        <begin position="664"/>
        <end position="777"/>
    </location>
</feature>
<feature type="transmembrane region" description="Helical" evidence="7">
    <location>
        <begin position="324"/>
        <end position="350"/>
    </location>
</feature>
<dbReference type="InterPro" id="IPR003838">
    <property type="entry name" value="ABC3_permease_C"/>
</dbReference>
<feature type="transmembrane region" description="Helical" evidence="7">
    <location>
        <begin position="418"/>
        <end position="439"/>
    </location>
</feature>
<dbReference type="EMBL" id="LWBP01000156">
    <property type="protein sequence ID" value="OQP60251.1"/>
    <property type="molecule type" value="Genomic_DNA"/>
</dbReference>
<dbReference type="InterPro" id="IPR050250">
    <property type="entry name" value="Macrolide_Exporter_MacB"/>
</dbReference>
<feature type="transmembrane region" description="Helical" evidence="7">
    <location>
        <begin position="370"/>
        <end position="397"/>
    </location>
</feature>
<dbReference type="AlphaFoldDB" id="A0A1V9FPQ1"/>
<dbReference type="OrthoDB" id="5933722at2"/>
<keyword evidence="5 7" id="KW-0472">Membrane</keyword>
<dbReference type="GO" id="GO:0005886">
    <property type="term" value="C:plasma membrane"/>
    <property type="evidence" value="ECO:0007669"/>
    <property type="project" value="UniProtKB-SubCell"/>
</dbReference>
<evidence type="ECO:0000256" key="5">
    <source>
        <dbReference type="ARBA" id="ARBA00023136"/>
    </source>
</evidence>
<comment type="subcellular location">
    <subcellularLocation>
        <location evidence="1">Cell membrane</location>
        <topology evidence="1">Multi-pass membrane protein</topology>
    </subcellularLocation>
</comment>
<dbReference type="Pfam" id="PF12704">
    <property type="entry name" value="MacB_PCD"/>
    <property type="match status" value="2"/>
</dbReference>
<evidence type="ECO:0000256" key="4">
    <source>
        <dbReference type="ARBA" id="ARBA00022989"/>
    </source>
</evidence>
<keyword evidence="4 7" id="KW-1133">Transmembrane helix</keyword>
<feature type="transmembrane region" description="Helical" evidence="7">
    <location>
        <begin position="661"/>
        <end position="684"/>
    </location>
</feature>
<comment type="caution">
    <text evidence="10">The sequence shown here is derived from an EMBL/GenBank/DDBJ whole genome shotgun (WGS) entry which is preliminary data.</text>
</comment>
<feature type="domain" description="MacB-like periplasmic core" evidence="9">
    <location>
        <begin position="426"/>
        <end position="623"/>
    </location>
</feature>
<evidence type="ECO:0000256" key="3">
    <source>
        <dbReference type="ARBA" id="ARBA00022692"/>
    </source>
</evidence>
<dbReference type="Proteomes" id="UP000192276">
    <property type="component" value="Unassembled WGS sequence"/>
</dbReference>
<evidence type="ECO:0000313" key="11">
    <source>
        <dbReference type="Proteomes" id="UP000192276"/>
    </source>
</evidence>
<evidence type="ECO:0000259" key="9">
    <source>
        <dbReference type="Pfam" id="PF12704"/>
    </source>
</evidence>
<evidence type="ECO:0000313" key="10">
    <source>
        <dbReference type="EMBL" id="OQP60251.1"/>
    </source>
</evidence>
<evidence type="ECO:0000256" key="2">
    <source>
        <dbReference type="ARBA" id="ARBA00022475"/>
    </source>
</evidence>
<evidence type="ECO:0000256" key="6">
    <source>
        <dbReference type="ARBA" id="ARBA00038076"/>
    </source>
</evidence>
<feature type="domain" description="MacB-like periplasmic core" evidence="9">
    <location>
        <begin position="20"/>
        <end position="238"/>
    </location>
</feature>
<evidence type="ECO:0000256" key="1">
    <source>
        <dbReference type="ARBA" id="ARBA00004651"/>
    </source>
</evidence>